<keyword evidence="1" id="KW-0472">Membrane</keyword>
<organism evidence="2 3">
    <name type="scientific">Candidatus Falkowbacteria bacterium CG_4_9_14_3_um_filter_38_19</name>
    <dbReference type="NCBI Taxonomy" id="1974559"/>
    <lineage>
        <taxon>Bacteria</taxon>
        <taxon>Candidatus Falkowiibacteriota</taxon>
    </lineage>
</organism>
<feature type="transmembrane region" description="Helical" evidence="1">
    <location>
        <begin position="51"/>
        <end position="69"/>
    </location>
</feature>
<evidence type="ECO:0000256" key="1">
    <source>
        <dbReference type="SAM" id="Phobius"/>
    </source>
</evidence>
<reference evidence="3" key="1">
    <citation type="submission" date="2017-09" db="EMBL/GenBank/DDBJ databases">
        <title>Depth-based differentiation of microbial function through sediment-hosted aquifers and enrichment of novel symbionts in the deep terrestrial subsurface.</title>
        <authorList>
            <person name="Probst A.J."/>
            <person name="Ladd B."/>
            <person name="Jarett J.K."/>
            <person name="Geller-Mcgrath D.E."/>
            <person name="Sieber C.M.K."/>
            <person name="Emerson J.B."/>
            <person name="Anantharaman K."/>
            <person name="Thomas B.C."/>
            <person name="Malmstrom R."/>
            <person name="Stieglmeier M."/>
            <person name="Klingl A."/>
            <person name="Woyke T."/>
            <person name="Ryan C.M."/>
            <person name="Banfield J.F."/>
        </authorList>
    </citation>
    <scope>NUCLEOTIDE SEQUENCE [LARGE SCALE GENOMIC DNA]</scope>
</reference>
<evidence type="ECO:0000313" key="3">
    <source>
        <dbReference type="Proteomes" id="UP000230611"/>
    </source>
</evidence>
<name>A0A2M8AIB1_9BACT</name>
<accession>A0A2M8AIB1</accession>
<evidence type="ECO:0000313" key="2">
    <source>
        <dbReference type="EMBL" id="PJB17071.1"/>
    </source>
</evidence>
<sequence>MEEKNPVLKNISSAKAFDSIIGGILVLIFFLCPLFFTGLVAQTIGFEKMTLFYFLVLLGVVAWVTKGVVSGELHF</sequence>
<keyword evidence="1" id="KW-0812">Transmembrane</keyword>
<dbReference type="AlphaFoldDB" id="A0A2M8AIB1"/>
<protein>
    <submittedName>
        <fullName evidence="2">Uncharacterized protein</fullName>
    </submittedName>
</protein>
<comment type="caution">
    <text evidence="2">The sequence shown here is derived from an EMBL/GenBank/DDBJ whole genome shotgun (WGS) entry which is preliminary data.</text>
</comment>
<gene>
    <name evidence="2" type="ORF">CO116_01530</name>
</gene>
<proteinExistence type="predicted"/>
<dbReference type="EMBL" id="PFUO01000072">
    <property type="protein sequence ID" value="PJB17071.1"/>
    <property type="molecule type" value="Genomic_DNA"/>
</dbReference>
<feature type="non-terminal residue" evidence="2">
    <location>
        <position position="75"/>
    </location>
</feature>
<dbReference type="Proteomes" id="UP000230611">
    <property type="component" value="Unassembled WGS sequence"/>
</dbReference>
<feature type="transmembrane region" description="Helical" evidence="1">
    <location>
        <begin position="20"/>
        <end position="39"/>
    </location>
</feature>
<keyword evidence="1" id="KW-1133">Transmembrane helix</keyword>